<proteinExistence type="inferred from homology"/>
<keyword evidence="3" id="KW-0963">Cytoplasm</keyword>
<evidence type="ECO:0000256" key="4">
    <source>
        <dbReference type="ARBA" id="ARBA00022679"/>
    </source>
</evidence>
<dbReference type="GO" id="GO:0008616">
    <property type="term" value="P:tRNA queuosine(34) biosynthetic process"/>
    <property type="evidence" value="ECO:0007669"/>
    <property type="project" value="UniProtKB-KW"/>
</dbReference>
<keyword evidence="6" id="KW-0671">Queuosine biosynthesis</keyword>
<name>A0A0F9UG80_9ZZZZ</name>
<dbReference type="NCBIfam" id="NF001140">
    <property type="entry name" value="PRK00147.1"/>
    <property type="match status" value="1"/>
</dbReference>
<dbReference type="Gene3D" id="3.40.1780.10">
    <property type="entry name" value="QueA-like"/>
    <property type="match status" value="1"/>
</dbReference>
<comment type="subunit">
    <text evidence="2">Monomer.</text>
</comment>
<evidence type="ECO:0000256" key="3">
    <source>
        <dbReference type="ARBA" id="ARBA00022490"/>
    </source>
</evidence>
<evidence type="ECO:0000256" key="6">
    <source>
        <dbReference type="ARBA" id="ARBA00022785"/>
    </source>
</evidence>
<dbReference type="InterPro" id="IPR042118">
    <property type="entry name" value="QueA_dom1"/>
</dbReference>
<dbReference type="Gene3D" id="2.40.10.240">
    <property type="entry name" value="QueA-like"/>
    <property type="match status" value="1"/>
</dbReference>
<accession>A0A0F9UG80</accession>
<dbReference type="InterPro" id="IPR042119">
    <property type="entry name" value="QueA_dom2"/>
</dbReference>
<dbReference type="EMBL" id="LAZR01000108">
    <property type="protein sequence ID" value="KKN90679.1"/>
    <property type="molecule type" value="Genomic_DNA"/>
</dbReference>
<evidence type="ECO:0008006" key="8">
    <source>
        <dbReference type="Google" id="ProtNLM"/>
    </source>
</evidence>
<dbReference type="PANTHER" id="PTHR30307">
    <property type="entry name" value="S-ADENOSYLMETHIONINE:TRNA RIBOSYLTRANSFERASE-ISOMERASE"/>
    <property type="match status" value="1"/>
</dbReference>
<dbReference type="HAMAP" id="MF_00113">
    <property type="entry name" value="QueA"/>
    <property type="match status" value="1"/>
</dbReference>
<keyword evidence="4" id="KW-0808">Transferase</keyword>
<reference evidence="7" key="1">
    <citation type="journal article" date="2015" name="Nature">
        <title>Complex archaea that bridge the gap between prokaryotes and eukaryotes.</title>
        <authorList>
            <person name="Spang A."/>
            <person name="Saw J.H."/>
            <person name="Jorgensen S.L."/>
            <person name="Zaremba-Niedzwiedzka K."/>
            <person name="Martijn J."/>
            <person name="Lind A.E."/>
            <person name="van Eijk R."/>
            <person name="Schleper C."/>
            <person name="Guy L."/>
            <person name="Ettema T.J."/>
        </authorList>
    </citation>
    <scope>NUCLEOTIDE SEQUENCE</scope>
</reference>
<evidence type="ECO:0000256" key="5">
    <source>
        <dbReference type="ARBA" id="ARBA00022691"/>
    </source>
</evidence>
<sequence length="357" mass="38955">MPPATDDFDFDLPQSLIAQHPLDSRDASRLMVLRRATGEVAHRTFSDLPHLLRPDDLLVINDTRVIPARFFCRRATGGKIEGLFTRETAPGQWDVMLKGAGRCTVGERLELIGDDVELTLAAKLGEGCWRITIEPACPAVDVLDRAGRTPLPPYIRRPDASNDTDDRQRYQTVYADQPGAVAAPTAGLHFTQAVFDALAARGVETLTLTLHVGLGTFLPVKVGRLADHQMHAEWYELSAAAAERLNAARRQGRRIVAVGTTSVRVLETVARDAPAGGDLFGPASGWTDIFLYPPAEFRATDALITNFHLPRSTLVMLVAAFCAPGETGGTQMILNAYAQAVRQGYRFFSYGDAMLVD</sequence>
<gene>
    <name evidence="7" type="ORF">LCGC14_0226220</name>
</gene>
<dbReference type="NCBIfam" id="TIGR00113">
    <property type="entry name" value="queA"/>
    <property type="match status" value="1"/>
</dbReference>
<comment type="caution">
    <text evidence="7">The sequence shown here is derived from an EMBL/GenBank/DDBJ whole genome shotgun (WGS) entry which is preliminary data.</text>
</comment>
<evidence type="ECO:0000256" key="1">
    <source>
        <dbReference type="ARBA" id="ARBA00004496"/>
    </source>
</evidence>
<evidence type="ECO:0000256" key="2">
    <source>
        <dbReference type="ARBA" id="ARBA00011245"/>
    </source>
</evidence>
<keyword evidence="5" id="KW-0949">S-adenosyl-L-methionine</keyword>
<comment type="subcellular location">
    <subcellularLocation>
        <location evidence="1">Cytoplasm</location>
    </subcellularLocation>
</comment>
<dbReference type="GO" id="GO:0005737">
    <property type="term" value="C:cytoplasm"/>
    <property type="evidence" value="ECO:0007669"/>
    <property type="project" value="UniProtKB-SubCell"/>
</dbReference>
<dbReference type="InterPro" id="IPR036100">
    <property type="entry name" value="QueA_sf"/>
</dbReference>
<organism evidence="7">
    <name type="scientific">marine sediment metagenome</name>
    <dbReference type="NCBI Taxonomy" id="412755"/>
    <lineage>
        <taxon>unclassified sequences</taxon>
        <taxon>metagenomes</taxon>
        <taxon>ecological metagenomes</taxon>
    </lineage>
</organism>
<evidence type="ECO:0000313" key="7">
    <source>
        <dbReference type="EMBL" id="KKN90679.1"/>
    </source>
</evidence>
<dbReference type="FunFam" id="3.40.1780.10:FF:000001">
    <property type="entry name" value="S-adenosylmethionine:tRNA ribosyltransferase-isomerase"/>
    <property type="match status" value="1"/>
</dbReference>
<dbReference type="AlphaFoldDB" id="A0A0F9UG80"/>
<dbReference type="InterPro" id="IPR003699">
    <property type="entry name" value="QueA"/>
</dbReference>
<dbReference type="SUPFAM" id="SSF111337">
    <property type="entry name" value="QueA-like"/>
    <property type="match status" value="1"/>
</dbReference>
<dbReference type="Pfam" id="PF02547">
    <property type="entry name" value="Queuosine_synth"/>
    <property type="match status" value="1"/>
</dbReference>
<protein>
    <recommendedName>
        <fullName evidence="8">S-adenosylmethionine:tRNA ribosyltransferase-isomerase</fullName>
    </recommendedName>
</protein>
<dbReference type="GO" id="GO:0051075">
    <property type="term" value="F:S-adenosylmethionine:tRNA ribosyltransferase-isomerase activity"/>
    <property type="evidence" value="ECO:0007669"/>
    <property type="project" value="TreeGrafter"/>
</dbReference>
<dbReference type="PANTHER" id="PTHR30307:SF0">
    <property type="entry name" value="S-ADENOSYLMETHIONINE:TRNA RIBOSYLTRANSFERASE-ISOMERASE"/>
    <property type="match status" value="1"/>
</dbReference>